<dbReference type="PROSITE" id="PS50222">
    <property type="entry name" value="EF_HAND_2"/>
    <property type="match status" value="1"/>
</dbReference>
<dbReference type="Gene3D" id="1.10.238.10">
    <property type="entry name" value="EF-hand"/>
    <property type="match status" value="1"/>
</dbReference>
<reference evidence="4 5" key="1">
    <citation type="submission" date="2023-02" db="EMBL/GenBank/DDBJ databases">
        <title>Genome sequence of Lentisphaera profundi SAORIC-696.</title>
        <authorList>
            <person name="Kim e."/>
            <person name="Cho J.-C."/>
            <person name="Choi A."/>
            <person name="Kang I."/>
        </authorList>
    </citation>
    <scope>NUCLEOTIDE SEQUENCE [LARGE SCALE GENOMIC DNA]</scope>
    <source>
        <strain evidence="4 5">SAORIC-696</strain>
    </source>
</reference>
<keyword evidence="5" id="KW-1185">Reference proteome</keyword>
<dbReference type="RefSeq" id="WP_274150574.1">
    <property type="nucleotide sequence ID" value="NZ_CP117811.1"/>
</dbReference>
<name>A0ABY7VT77_9BACT</name>
<protein>
    <submittedName>
        <fullName evidence="4">Alpha/beta hydrolase</fullName>
    </submittedName>
</protein>
<evidence type="ECO:0000256" key="1">
    <source>
        <dbReference type="ARBA" id="ARBA00010515"/>
    </source>
</evidence>
<proteinExistence type="inferred from homology"/>
<dbReference type="Gene3D" id="3.40.50.1820">
    <property type="entry name" value="alpha/beta hydrolase"/>
    <property type="match status" value="1"/>
</dbReference>
<keyword evidence="2 4" id="KW-0378">Hydrolase</keyword>
<evidence type="ECO:0000313" key="4">
    <source>
        <dbReference type="EMBL" id="WDE96509.1"/>
    </source>
</evidence>
<dbReference type="InterPro" id="IPR029058">
    <property type="entry name" value="AB_hydrolase_fold"/>
</dbReference>
<sequence>MKVSIILGLVILLSLVSIQVTSASEKIPVALLNDFDINKDGNLDKSERVNILKKFDADKNGKLDKNERAVLAKKYKKQSVAKASGAPEGGEKRIYKKVSSIDLPLYIYKPINHTENSKAPAIVFFFGGGWKSGSPNQFEKQCKHLASKGMVAITVEYRVSSRHDVKIEDCVEDAKSAMRWVRKHANELGIDPERIATSGGSAGGHLAACVSVIEGFNAESDDLKVSAQPNAMVLFNPAMVIADHEKLPKKYKELLEKTLKDRSAVDRTLISPLHHAHKKQPPCIMFFGTADRLIEGAKIYCEISKEAGNQCQILSYEGQGHGFFNAKRTPDKYYQLTLKEMDKFFMDLDWIK</sequence>
<comment type="similarity">
    <text evidence="1">Belongs to the 'GDXG' lipolytic enzyme family.</text>
</comment>
<dbReference type="InterPro" id="IPR011992">
    <property type="entry name" value="EF-hand-dom_pair"/>
</dbReference>
<dbReference type="Pfam" id="PF20434">
    <property type="entry name" value="BD-FAE"/>
    <property type="match status" value="1"/>
</dbReference>
<dbReference type="SUPFAM" id="SSF47473">
    <property type="entry name" value="EF-hand"/>
    <property type="match status" value="1"/>
</dbReference>
<dbReference type="SUPFAM" id="SSF53474">
    <property type="entry name" value="alpha/beta-Hydrolases"/>
    <property type="match status" value="1"/>
</dbReference>
<evidence type="ECO:0000256" key="2">
    <source>
        <dbReference type="ARBA" id="ARBA00022801"/>
    </source>
</evidence>
<dbReference type="PANTHER" id="PTHR48081">
    <property type="entry name" value="AB HYDROLASE SUPERFAMILY PROTEIN C4A8.06C"/>
    <property type="match status" value="1"/>
</dbReference>
<dbReference type="GO" id="GO:0016787">
    <property type="term" value="F:hydrolase activity"/>
    <property type="evidence" value="ECO:0007669"/>
    <property type="project" value="UniProtKB-KW"/>
</dbReference>
<feature type="domain" description="EF-hand" evidence="3">
    <location>
        <begin position="43"/>
        <end position="78"/>
    </location>
</feature>
<dbReference type="EMBL" id="CP117811">
    <property type="protein sequence ID" value="WDE96509.1"/>
    <property type="molecule type" value="Genomic_DNA"/>
</dbReference>
<gene>
    <name evidence="4" type="ORF">PQO03_00830</name>
</gene>
<dbReference type="Proteomes" id="UP001214250">
    <property type="component" value="Chromosome 1"/>
</dbReference>
<dbReference type="InterPro" id="IPR049492">
    <property type="entry name" value="BD-FAE-like_dom"/>
</dbReference>
<evidence type="ECO:0000259" key="3">
    <source>
        <dbReference type="PROSITE" id="PS50222"/>
    </source>
</evidence>
<accession>A0ABY7VT77</accession>
<dbReference type="InterPro" id="IPR002048">
    <property type="entry name" value="EF_hand_dom"/>
</dbReference>
<dbReference type="PANTHER" id="PTHR48081:SF30">
    <property type="entry name" value="ACETYL-HYDROLASE LIPR-RELATED"/>
    <property type="match status" value="1"/>
</dbReference>
<evidence type="ECO:0000313" key="5">
    <source>
        <dbReference type="Proteomes" id="UP001214250"/>
    </source>
</evidence>
<dbReference type="InterPro" id="IPR050300">
    <property type="entry name" value="GDXG_lipolytic_enzyme"/>
</dbReference>
<organism evidence="4 5">
    <name type="scientific">Lentisphaera profundi</name>
    <dbReference type="NCBI Taxonomy" id="1658616"/>
    <lineage>
        <taxon>Bacteria</taxon>
        <taxon>Pseudomonadati</taxon>
        <taxon>Lentisphaerota</taxon>
        <taxon>Lentisphaeria</taxon>
        <taxon>Lentisphaerales</taxon>
        <taxon>Lentisphaeraceae</taxon>
        <taxon>Lentisphaera</taxon>
    </lineage>
</organism>